<dbReference type="EMBL" id="KI545950">
    <property type="protein sequence ID" value="EST49465.1"/>
    <property type="molecule type" value="Genomic_DNA"/>
</dbReference>
<sequence>MNWIIIKEPSVNSVIIEQQLQIPVHNNIDKLDDKHLLFLIDLSKLFTFEFIESLFMLCKNHSVLVSINQVNVYQHNNILLSEMIAIAQQKQVSFIALDSLYSNIGILLAEINFIQIDQQQSLIEQNDDLQSMLTTPKKFILKSHFIHYHHEIPLKINIEFNHFFNVFFNIFDDPRVIGNKLQNSLNLTFDQANSLTDKIQKLGQDCGYIQSKRKQLKSYDVKSKAIFHFGLKSLCIEIGEQDDVMSYYQEIIQYFNLSQLYDDIIKLQLGQIQNNPI</sequence>
<dbReference type="AlphaFoldDB" id="V6LY22"/>
<gene>
    <name evidence="1" type="ORF">SS50377_10214</name>
</gene>
<organism evidence="1">
    <name type="scientific">Spironucleus salmonicida</name>
    <dbReference type="NCBI Taxonomy" id="348837"/>
    <lineage>
        <taxon>Eukaryota</taxon>
        <taxon>Metamonada</taxon>
        <taxon>Diplomonadida</taxon>
        <taxon>Hexamitidae</taxon>
        <taxon>Hexamitinae</taxon>
        <taxon>Spironucleus</taxon>
    </lineage>
</organism>
<name>V6LY22_9EUKA</name>
<protein>
    <submittedName>
        <fullName evidence="1">Uncharacterized protein</fullName>
    </submittedName>
</protein>
<accession>V6LY22</accession>
<reference evidence="1" key="1">
    <citation type="journal article" date="2014" name="PLoS Genet.">
        <title>The Genome of Spironucleus salmonicida Highlights a Fish Pathogen Adapted to Fluctuating Environments.</title>
        <authorList>
            <person name="Xu F."/>
            <person name="Jerlstrom-Hultqvist J."/>
            <person name="Einarsson E."/>
            <person name="Astvaldsson A."/>
            <person name="Svard S.G."/>
            <person name="Andersson J.O."/>
        </authorList>
    </citation>
    <scope>NUCLEOTIDE SEQUENCE</scope>
</reference>
<proteinExistence type="predicted"/>
<evidence type="ECO:0000313" key="1">
    <source>
        <dbReference type="EMBL" id="EST49465.1"/>
    </source>
</evidence>